<gene>
    <name evidence="1" type="ORF">SAMN05216191_104248</name>
</gene>
<dbReference type="AlphaFoldDB" id="A0A1G9LTV1"/>
<dbReference type="EMBL" id="FNGM01000004">
    <property type="protein sequence ID" value="SDL65440.1"/>
    <property type="molecule type" value="Genomic_DNA"/>
</dbReference>
<evidence type="ECO:0000313" key="1">
    <source>
        <dbReference type="EMBL" id="SDL65440.1"/>
    </source>
</evidence>
<name>A0A1G9LTV1_9BACL</name>
<sequence>MSYKEIYDPMFNCYIRMKNTKSIKVHIRE</sequence>
<protein>
    <submittedName>
        <fullName evidence="1">Uncharacterized protein</fullName>
    </submittedName>
</protein>
<organism evidence="1 2">
    <name type="scientific">Paenibacillus jilunlii</name>
    <dbReference type="NCBI Taxonomy" id="682956"/>
    <lineage>
        <taxon>Bacteria</taxon>
        <taxon>Bacillati</taxon>
        <taxon>Bacillota</taxon>
        <taxon>Bacilli</taxon>
        <taxon>Bacillales</taxon>
        <taxon>Paenibacillaceae</taxon>
        <taxon>Paenibacillus</taxon>
    </lineage>
</organism>
<proteinExistence type="predicted"/>
<accession>A0A1G9LTV1</accession>
<evidence type="ECO:0000313" key="2">
    <source>
        <dbReference type="Proteomes" id="UP000182783"/>
    </source>
</evidence>
<dbReference type="Proteomes" id="UP000182783">
    <property type="component" value="Unassembled WGS sequence"/>
</dbReference>
<reference evidence="1 2" key="1">
    <citation type="submission" date="2016-10" db="EMBL/GenBank/DDBJ databases">
        <authorList>
            <person name="de Groot N.N."/>
        </authorList>
    </citation>
    <scope>NUCLEOTIDE SEQUENCE [LARGE SCALE GENOMIC DNA]</scope>
    <source>
        <strain evidence="1 2">CGMCC 1.10239</strain>
    </source>
</reference>